<proteinExistence type="predicted"/>
<evidence type="ECO:0000313" key="2">
    <source>
        <dbReference type="EMBL" id="TCC60936.1"/>
    </source>
</evidence>
<sequence>MRDTQGLLNEQTGWLKHGLRWHDTTTSNWSAQDAFSQVLQPDAASRYSYVEGNPPNNVHPTGKGCDWSNIGWYGFSSALLVGLDEAAEVASAAAGIFAASFLGAAAGVGLVVGIIASC</sequence>
<keyword evidence="1" id="KW-0472">Membrane</keyword>
<keyword evidence="1" id="KW-0812">Transmembrane</keyword>
<keyword evidence="3" id="KW-1185">Reference proteome</keyword>
<protein>
    <recommendedName>
        <fullName evidence="4">RHS repeat-associated core domain-containing protein</fullName>
    </recommendedName>
</protein>
<feature type="transmembrane region" description="Helical" evidence="1">
    <location>
        <begin position="89"/>
        <end position="116"/>
    </location>
</feature>
<dbReference type="OrthoDB" id="5150353at2"/>
<evidence type="ECO:0000256" key="1">
    <source>
        <dbReference type="SAM" id="Phobius"/>
    </source>
</evidence>
<dbReference type="Proteomes" id="UP000291144">
    <property type="component" value="Unassembled WGS sequence"/>
</dbReference>
<name>A0A4R0KPQ1_9ACTN</name>
<evidence type="ECO:0000313" key="3">
    <source>
        <dbReference type="Proteomes" id="UP000291144"/>
    </source>
</evidence>
<dbReference type="AlphaFoldDB" id="A0A4R0KPQ1"/>
<comment type="caution">
    <text evidence="2">The sequence shown here is derived from an EMBL/GenBank/DDBJ whole genome shotgun (WGS) entry which is preliminary data.</text>
</comment>
<dbReference type="EMBL" id="SJKB01000005">
    <property type="protein sequence ID" value="TCC60936.1"/>
    <property type="molecule type" value="Genomic_DNA"/>
</dbReference>
<dbReference type="Gene3D" id="2.180.10.10">
    <property type="entry name" value="RHS repeat-associated core"/>
    <property type="match status" value="1"/>
</dbReference>
<gene>
    <name evidence="2" type="ORF">E0H73_16865</name>
</gene>
<keyword evidence="1" id="KW-1133">Transmembrane helix</keyword>
<accession>A0A4R0KPQ1</accession>
<organism evidence="2 3">
    <name type="scientific">Kribbella pittospori</name>
    <dbReference type="NCBI Taxonomy" id="722689"/>
    <lineage>
        <taxon>Bacteria</taxon>
        <taxon>Bacillati</taxon>
        <taxon>Actinomycetota</taxon>
        <taxon>Actinomycetes</taxon>
        <taxon>Propionibacteriales</taxon>
        <taxon>Kribbellaceae</taxon>
        <taxon>Kribbella</taxon>
    </lineage>
</organism>
<reference evidence="2 3" key="1">
    <citation type="submission" date="2019-02" db="EMBL/GenBank/DDBJ databases">
        <title>Kribbella capetownensis sp. nov. and Kribbella speibonae sp. nov., isolated from soil.</title>
        <authorList>
            <person name="Curtis S.M."/>
            <person name="Norton I."/>
            <person name="Everest G.J."/>
            <person name="Meyers P.R."/>
        </authorList>
    </citation>
    <scope>NUCLEOTIDE SEQUENCE [LARGE SCALE GENOMIC DNA]</scope>
    <source>
        <strain evidence="2 3">NRRL B-24813</strain>
    </source>
</reference>
<evidence type="ECO:0008006" key="4">
    <source>
        <dbReference type="Google" id="ProtNLM"/>
    </source>
</evidence>
<dbReference type="RefSeq" id="WP_131356668.1">
    <property type="nucleotide sequence ID" value="NZ_SJKB01000005.1"/>
</dbReference>